<comment type="caution">
    <text evidence="3">The sequence shown here is derived from an EMBL/GenBank/DDBJ whole genome shotgun (WGS) entry which is preliminary data.</text>
</comment>
<feature type="transmembrane region" description="Helical" evidence="2">
    <location>
        <begin position="696"/>
        <end position="717"/>
    </location>
</feature>
<feature type="transmembrane region" description="Helical" evidence="2">
    <location>
        <begin position="1112"/>
        <end position="1134"/>
    </location>
</feature>
<feature type="transmembrane region" description="Helical" evidence="2">
    <location>
        <begin position="1167"/>
        <end position="1191"/>
    </location>
</feature>
<feature type="transmembrane region" description="Helical" evidence="2">
    <location>
        <begin position="373"/>
        <end position="392"/>
    </location>
</feature>
<keyword evidence="4" id="KW-1185">Reference proteome</keyword>
<dbReference type="Pfam" id="PF00873">
    <property type="entry name" value="ACR_tran"/>
    <property type="match status" value="2"/>
</dbReference>
<evidence type="ECO:0000313" key="4">
    <source>
        <dbReference type="Proteomes" id="UP001267426"/>
    </source>
</evidence>
<feature type="transmembrane region" description="Helical" evidence="2">
    <location>
        <begin position="661"/>
        <end position="684"/>
    </location>
</feature>
<dbReference type="SUPFAM" id="SSF82866">
    <property type="entry name" value="Multidrug efflux transporter AcrB transmembrane domain"/>
    <property type="match status" value="2"/>
</dbReference>
<feature type="transmembrane region" description="Helical" evidence="2">
    <location>
        <begin position="603"/>
        <end position="624"/>
    </location>
</feature>
<dbReference type="PRINTS" id="PR00702">
    <property type="entry name" value="ACRIFLAVINRP"/>
</dbReference>
<sequence length="1336" mass="141289">MSIPDLAINNRVAVVVLTVALTLAGLVAYVALPKESQPQIEFATIVVTTIYPGASPDDIEAIITQEVEREVNSISGLDELRSTSTEGVSTVIAEFLPDKDINEASREVREAVDLAKTEFPADVEEPIVSEIDVSEFPVLTVNLLTAGSLSDLRETAEDLQDEIEGVPGVLEVDLLGGLEREVQVDADLTALQGYNLSINDLVTAVQTENTNIPGGSIDVGPENYLVRVDGEFDDPSEILDLVVAAPGGVPVYVRDLADVRFGYKDRESYARLEVLQRENADGEPVPVEGAEDLQVIRLNVKKQAGENIIEVVDGVERAIEDYALPSGTSYVLTGDQSEEVESLVKDLENNIIAGIIFVIAVLLFFLGVRNAALVGVAIPLSMFLSFLVFSVMGETLNFIILFSLIIALGMLVDNAVVIIENIYRYREEGYGRWEAAREATNEVGLAVAASTATTVAAFAPMLLWPGIIGKFMSYMPLTLIVTLLSSLFVALVINPVITGYFMETDAEASARRTTPPSPTARKVGLGLVAFTALVVGVANWKTLVFLVVAVPVLYALYKYALEPAHHRFARRTVPAMTARYRAFLAWMLQRDYNVPRAMLRNTFALGAFTVGFLLLVAGAAVNAAAPPAGWILIVPGGVALVAGLLGFVVHSLETAFLGGRTSVRVGLVFGAVVGVLVVLLVLSGRIDVSTLEGVEVIVGMFLLPALVAGAGALGVVFGPGGRRDATRNGDVAHNGRGGDERGGAGQNGAGRTTADDQPYLILTDNRARLLTATMGLLVGVIALFFVAPTGVEFFPTTDPNLIQITAEAPTGTTIERSNEVAGEVFGRVQALVEEDPASAANTENISTSVGVGGDAAFGGGAASAERSRVTLNLVDYADRAEPSSITLRRIRDRLAGLPGVDLQVEQNQNGPPTGAAVNIEVSGEAFDEIQDIADGLKAKLEEGVESGAITGLVDIRDNLGSGRPEYRVEIDRERAAAFGLSTQQVAFAVRGAINGIEASQYRDGKDEYDVTVRLREADRENLRQLESLTVLAEGRQVPLVSVAQIVPASGLGSVTRLGQERVVTVQGDAAPGANAQAVLQEVQAYLADDVAAVPSGYTVAYTGESEDQQESFGFLTTALLIGLSLISIILIAQFNSVKNPFIIMVAVGLSLIGVLLGLILTRTPFGLFTFIGVISLAGIVVNNAIVLVDYIEQLRARGEDKQEAIIDGGATRLRPVLLTAFTTVIGLIPLTFGINIDFVGLIVNLDPSFSIGSENTQFWGPMGTAIISGLTFATFLTLVIVPVMYSAFDSLAVRLSSATDEATGGADAGGVDDGALVLDGDGAAEGRPLPAVVREG</sequence>
<gene>
    <name evidence="3" type="ORF">RM540_04595</name>
</gene>
<dbReference type="Gene3D" id="3.30.70.1430">
    <property type="entry name" value="Multidrug efflux transporter AcrB pore domain"/>
    <property type="match status" value="2"/>
</dbReference>
<organism evidence="3 4">
    <name type="scientific">Rubrivirga litoralis</name>
    <dbReference type="NCBI Taxonomy" id="3075598"/>
    <lineage>
        <taxon>Bacteria</taxon>
        <taxon>Pseudomonadati</taxon>
        <taxon>Rhodothermota</taxon>
        <taxon>Rhodothermia</taxon>
        <taxon>Rhodothermales</taxon>
        <taxon>Rubricoccaceae</taxon>
        <taxon>Rubrivirga</taxon>
    </lineage>
</organism>
<dbReference type="SUPFAM" id="SSF82714">
    <property type="entry name" value="Multidrug efflux transporter AcrB TolC docking domain, DN and DC subdomains"/>
    <property type="match status" value="2"/>
</dbReference>
<dbReference type="Gene3D" id="3.30.70.1320">
    <property type="entry name" value="Multidrug efflux transporter AcrB pore domain like"/>
    <property type="match status" value="1"/>
</dbReference>
<dbReference type="RefSeq" id="WP_311662361.1">
    <property type="nucleotide sequence ID" value="NZ_JAVRHT010000007.1"/>
</dbReference>
<dbReference type="Gene3D" id="3.30.2090.10">
    <property type="entry name" value="Multidrug efflux transporter AcrB TolC docking domain, DN and DC subdomains"/>
    <property type="match status" value="2"/>
</dbReference>
<dbReference type="Gene3D" id="1.20.1640.10">
    <property type="entry name" value="Multidrug efflux transporter AcrB transmembrane domain"/>
    <property type="match status" value="3"/>
</dbReference>
<feature type="transmembrane region" description="Helical" evidence="2">
    <location>
        <begin position="12"/>
        <end position="32"/>
    </location>
</feature>
<feature type="transmembrane region" description="Helical" evidence="2">
    <location>
        <begin position="398"/>
        <end position="423"/>
    </location>
</feature>
<name>A0ABU3BP04_9BACT</name>
<dbReference type="PANTHER" id="PTHR32063">
    <property type="match status" value="1"/>
</dbReference>
<feature type="region of interest" description="Disordered" evidence="1">
    <location>
        <begin position="726"/>
        <end position="752"/>
    </location>
</feature>
<dbReference type="EMBL" id="JAVRHT010000007">
    <property type="protein sequence ID" value="MDT0631021.1"/>
    <property type="molecule type" value="Genomic_DNA"/>
</dbReference>
<keyword evidence="2" id="KW-0472">Membrane</keyword>
<dbReference type="InterPro" id="IPR027463">
    <property type="entry name" value="AcrB_DN_DC_subdom"/>
</dbReference>
<feature type="transmembrane region" description="Helical" evidence="2">
    <location>
        <begin position="544"/>
        <end position="561"/>
    </location>
</feature>
<feature type="transmembrane region" description="Helical" evidence="2">
    <location>
        <begin position="1263"/>
        <end position="1285"/>
    </location>
</feature>
<evidence type="ECO:0000256" key="1">
    <source>
        <dbReference type="SAM" id="MobiDB-lite"/>
    </source>
</evidence>
<dbReference type="PANTHER" id="PTHR32063:SF0">
    <property type="entry name" value="SWARMING MOTILITY PROTEIN SWRC"/>
    <property type="match status" value="1"/>
</dbReference>
<feature type="transmembrane region" description="Helical" evidence="2">
    <location>
        <begin position="523"/>
        <end position="538"/>
    </location>
</feature>
<evidence type="ECO:0000313" key="3">
    <source>
        <dbReference type="EMBL" id="MDT0631021.1"/>
    </source>
</evidence>
<accession>A0ABU3BP04</accession>
<feature type="transmembrane region" description="Helical" evidence="2">
    <location>
        <begin position="351"/>
        <end position="368"/>
    </location>
</feature>
<protein>
    <submittedName>
        <fullName evidence="3">Efflux RND transporter permease subunit</fullName>
    </submittedName>
</protein>
<reference evidence="3 4" key="1">
    <citation type="submission" date="2023-09" db="EMBL/GenBank/DDBJ databases">
        <authorList>
            <person name="Rey-Velasco X."/>
        </authorList>
    </citation>
    <scope>NUCLEOTIDE SEQUENCE [LARGE SCALE GENOMIC DNA]</scope>
    <source>
        <strain evidence="3 4">F394</strain>
    </source>
</reference>
<dbReference type="Proteomes" id="UP001267426">
    <property type="component" value="Unassembled WGS sequence"/>
</dbReference>
<feature type="transmembrane region" description="Helical" evidence="2">
    <location>
        <begin position="630"/>
        <end position="649"/>
    </location>
</feature>
<feature type="transmembrane region" description="Helical" evidence="2">
    <location>
        <begin position="769"/>
        <end position="787"/>
    </location>
</feature>
<feature type="transmembrane region" description="Helical" evidence="2">
    <location>
        <begin position="1141"/>
        <end position="1161"/>
    </location>
</feature>
<dbReference type="SUPFAM" id="SSF82693">
    <property type="entry name" value="Multidrug efflux transporter AcrB pore domain, PN1, PN2, PC1 and PC2 subdomains"/>
    <property type="match status" value="1"/>
</dbReference>
<feature type="transmembrane region" description="Helical" evidence="2">
    <location>
        <begin position="1216"/>
        <end position="1243"/>
    </location>
</feature>
<dbReference type="InterPro" id="IPR001036">
    <property type="entry name" value="Acrflvin-R"/>
</dbReference>
<feature type="transmembrane region" description="Helical" evidence="2">
    <location>
        <begin position="479"/>
        <end position="502"/>
    </location>
</feature>
<evidence type="ECO:0000256" key="2">
    <source>
        <dbReference type="SAM" id="Phobius"/>
    </source>
</evidence>
<proteinExistence type="predicted"/>
<keyword evidence="2" id="KW-1133">Transmembrane helix</keyword>
<feature type="transmembrane region" description="Helical" evidence="2">
    <location>
        <begin position="443"/>
        <end position="467"/>
    </location>
</feature>
<keyword evidence="2" id="KW-0812">Transmembrane</keyword>
<dbReference type="Gene3D" id="3.30.70.1440">
    <property type="entry name" value="Multidrug efflux transporter AcrB pore domain"/>
    <property type="match status" value="1"/>
</dbReference>